<reference evidence="1" key="2">
    <citation type="journal article" date="2022" name="New Phytol.">
        <title>Evolutionary transition to the ectomycorrhizal habit in the genomes of a hyperdiverse lineage of mushroom-forming fungi.</title>
        <authorList>
            <person name="Looney B."/>
            <person name="Miyauchi S."/>
            <person name="Morin E."/>
            <person name="Drula E."/>
            <person name="Courty P.E."/>
            <person name="Kohler A."/>
            <person name="Kuo A."/>
            <person name="LaButti K."/>
            <person name="Pangilinan J."/>
            <person name="Lipzen A."/>
            <person name="Riley R."/>
            <person name="Andreopoulos W."/>
            <person name="He G."/>
            <person name="Johnson J."/>
            <person name="Nolan M."/>
            <person name="Tritt A."/>
            <person name="Barry K.W."/>
            <person name="Grigoriev I.V."/>
            <person name="Nagy L.G."/>
            <person name="Hibbett D."/>
            <person name="Henrissat B."/>
            <person name="Matheny P.B."/>
            <person name="Labbe J."/>
            <person name="Martin F.M."/>
        </authorList>
    </citation>
    <scope>NUCLEOTIDE SEQUENCE</scope>
    <source>
        <strain evidence="1">EC-137</strain>
    </source>
</reference>
<name>A0ACB8QTL6_9AGAM</name>
<dbReference type="EMBL" id="MU273492">
    <property type="protein sequence ID" value="KAI0034955.1"/>
    <property type="molecule type" value="Genomic_DNA"/>
</dbReference>
<keyword evidence="2" id="KW-1185">Reference proteome</keyword>
<evidence type="ECO:0000313" key="1">
    <source>
        <dbReference type="EMBL" id="KAI0034955.1"/>
    </source>
</evidence>
<gene>
    <name evidence="1" type="ORF">K488DRAFT_83555</name>
</gene>
<accession>A0ACB8QTL6</accession>
<dbReference type="Proteomes" id="UP000814128">
    <property type="component" value="Unassembled WGS sequence"/>
</dbReference>
<evidence type="ECO:0000313" key="2">
    <source>
        <dbReference type="Proteomes" id="UP000814128"/>
    </source>
</evidence>
<reference evidence="1" key="1">
    <citation type="submission" date="2021-02" db="EMBL/GenBank/DDBJ databases">
        <authorList>
            <consortium name="DOE Joint Genome Institute"/>
            <person name="Ahrendt S."/>
            <person name="Looney B.P."/>
            <person name="Miyauchi S."/>
            <person name="Morin E."/>
            <person name="Drula E."/>
            <person name="Courty P.E."/>
            <person name="Chicoki N."/>
            <person name="Fauchery L."/>
            <person name="Kohler A."/>
            <person name="Kuo A."/>
            <person name="Labutti K."/>
            <person name="Pangilinan J."/>
            <person name="Lipzen A."/>
            <person name="Riley R."/>
            <person name="Andreopoulos W."/>
            <person name="He G."/>
            <person name="Johnson J."/>
            <person name="Barry K.W."/>
            <person name="Grigoriev I.V."/>
            <person name="Nagy L."/>
            <person name="Hibbett D."/>
            <person name="Henrissat B."/>
            <person name="Matheny P.B."/>
            <person name="Labbe J."/>
            <person name="Martin F."/>
        </authorList>
    </citation>
    <scope>NUCLEOTIDE SEQUENCE</scope>
    <source>
        <strain evidence="1">EC-137</strain>
    </source>
</reference>
<protein>
    <submittedName>
        <fullName evidence="1">Uncharacterized protein</fullName>
    </submittedName>
</protein>
<sequence>MQSVAAHSPRTQESVYRPDLSSSSPTMPSKSLIASTWHLLEQAPPPSLREILNAYRARGDGDRDMLLAMLNAKSAEDQRIAAIATLHRSMLEYYSQPQQPSPAPAPPPHAHYHAHHLPHPSDRSHPAHHHPRAHSPPRARQYRSPDSPAADDHDHDQPRKRHRRSPSPRSPGSSPHSSASAVPSSPYSDAPRSPGARSAMAIDSLLHEAARRRPDDREHYPQLPPLFILYKYTRTPLNDRAVIDWTDVRAERGTCAVGERKHGKAAGVQSIRTRKHGTNAAESSLDCARPRHRGK</sequence>
<proteinExistence type="predicted"/>
<comment type="caution">
    <text evidence="1">The sequence shown here is derived from an EMBL/GenBank/DDBJ whole genome shotgun (WGS) entry which is preliminary data.</text>
</comment>
<organism evidence="1 2">
    <name type="scientific">Vararia minispora EC-137</name>
    <dbReference type="NCBI Taxonomy" id="1314806"/>
    <lineage>
        <taxon>Eukaryota</taxon>
        <taxon>Fungi</taxon>
        <taxon>Dikarya</taxon>
        <taxon>Basidiomycota</taxon>
        <taxon>Agaricomycotina</taxon>
        <taxon>Agaricomycetes</taxon>
        <taxon>Russulales</taxon>
        <taxon>Lachnocladiaceae</taxon>
        <taxon>Vararia</taxon>
    </lineage>
</organism>